<evidence type="ECO:0000313" key="3">
    <source>
        <dbReference type="Proteomes" id="UP000636755"/>
    </source>
</evidence>
<dbReference type="InterPro" id="IPR025575">
    <property type="entry name" value="DpnD/PcfM_C"/>
</dbReference>
<dbReference type="Proteomes" id="UP000636755">
    <property type="component" value="Unassembled WGS sequence"/>
</dbReference>
<protein>
    <submittedName>
        <fullName evidence="2">DpnD/PcfM family protein</fullName>
    </submittedName>
</protein>
<dbReference type="Pfam" id="PF14207">
    <property type="entry name" value="DpnD-PcfM"/>
    <property type="match status" value="1"/>
</dbReference>
<evidence type="ECO:0000259" key="1">
    <source>
        <dbReference type="Pfam" id="PF14207"/>
    </source>
</evidence>
<reference evidence="2 3" key="1">
    <citation type="submission" date="2020-08" db="EMBL/GenBank/DDBJ databases">
        <title>Genome public.</title>
        <authorList>
            <person name="Liu C."/>
            <person name="Sun Q."/>
        </authorList>
    </citation>
    <scope>NUCLEOTIDE SEQUENCE [LARGE SCALE GENOMIC DNA]</scope>
    <source>
        <strain evidence="2 3">NSJ-71</strain>
    </source>
</reference>
<dbReference type="EMBL" id="JACOPS010000007">
    <property type="protein sequence ID" value="MBC5729192.1"/>
    <property type="molecule type" value="Genomic_DNA"/>
</dbReference>
<accession>A0ABR7HNY8</accession>
<comment type="caution">
    <text evidence="2">The sequence shown here is derived from an EMBL/GenBank/DDBJ whole genome shotgun (WGS) entry which is preliminary data.</text>
</comment>
<proteinExistence type="predicted"/>
<name>A0ABR7HNY8_9FIRM</name>
<sequence length="63" mass="7296">MIFNITIEEVISQNFNIEANTYNEAISIAKEKYNNGEYVLEPGNLLEKRIAVLNGKNCEWIEF</sequence>
<evidence type="ECO:0000313" key="2">
    <source>
        <dbReference type="EMBL" id="MBC5729192.1"/>
    </source>
</evidence>
<organism evidence="2 3">
    <name type="scientific">Ruminococcus intestinalis</name>
    <dbReference type="NCBI Taxonomy" id="2763066"/>
    <lineage>
        <taxon>Bacteria</taxon>
        <taxon>Bacillati</taxon>
        <taxon>Bacillota</taxon>
        <taxon>Clostridia</taxon>
        <taxon>Eubacteriales</taxon>
        <taxon>Oscillospiraceae</taxon>
        <taxon>Ruminococcus</taxon>
    </lineage>
</organism>
<dbReference type="RefSeq" id="WP_186936386.1">
    <property type="nucleotide sequence ID" value="NZ_JACOPS010000007.1"/>
</dbReference>
<keyword evidence="3" id="KW-1185">Reference proteome</keyword>
<feature type="domain" description="DpnD/PcfM-like C-terminal" evidence="1">
    <location>
        <begin position="3"/>
        <end position="41"/>
    </location>
</feature>
<gene>
    <name evidence="2" type="ORF">H8R91_11790</name>
</gene>